<accession>A0A4Q1BRM4</accession>
<dbReference type="STRING" id="5217.A0A4Q1BRM4"/>
<evidence type="ECO:0000313" key="3">
    <source>
        <dbReference type="EMBL" id="RXK40631.1"/>
    </source>
</evidence>
<sequence length="475" mass="51179">MTTNTEVAALSPGLRNLLIQDDRPSDTPNPSIFNVSNRNPSSASSPAKDGLPSLSSVLPISSAPSSRRTSEMSSNRQSVSPPLVTPPLHSMPSPLSGHQHIGALSVLSEAAAREKELPVTVDESESDGEQSESKRKGSVPSPLSLGQQPRRPSGLFALLNESSHPVPAGSVQYPTYNTFDPLVDSPPFRYHLPPNLSTAPPIPTSASAWPTHNISRRYSSQPYEYHRPLSSHTFEQGTSGSIGVRAPISRTTKACNACRNRKVRCDAGGVSSATGAEPATCSRCKESGVECIYSGPQKKRGPCPGTARPSTGKSRKSSYRNSVGTIKTLSPTEDSPNSPYTPFSRTSYGFPPPHVLPQQHTYEHTSHTQFSSFPHTQPGPWSSVHPGKDTSEVELSGSRPRSMGNWSHMSFTAPVTPTTPNIPHSFFQPDYTMNSPDPTSIPRGLRRGSSFFGDSGRSLPPLKVAITRRDTYYTP</sequence>
<feature type="compositionally biased region" description="Low complexity" evidence="1">
    <location>
        <begin position="447"/>
        <end position="459"/>
    </location>
</feature>
<feature type="compositionally biased region" description="Low complexity" evidence="1">
    <location>
        <begin position="36"/>
        <end position="66"/>
    </location>
</feature>
<dbReference type="OrthoDB" id="39175at2759"/>
<dbReference type="PROSITE" id="PS50048">
    <property type="entry name" value="ZN2_CY6_FUNGAL_2"/>
    <property type="match status" value="1"/>
</dbReference>
<dbReference type="Gene3D" id="4.10.240.10">
    <property type="entry name" value="Zn(2)-C6 fungal-type DNA-binding domain"/>
    <property type="match status" value="1"/>
</dbReference>
<dbReference type="SMART" id="SM00066">
    <property type="entry name" value="GAL4"/>
    <property type="match status" value="1"/>
</dbReference>
<dbReference type="InterPro" id="IPR036864">
    <property type="entry name" value="Zn2-C6_fun-type_DNA-bd_sf"/>
</dbReference>
<feature type="region of interest" description="Disordered" evidence="1">
    <location>
        <begin position="1"/>
        <end position="97"/>
    </location>
</feature>
<dbReference type="VEuPathDB" id="FungiDB:TREMEDRAFT_61714"/>
<dbReference type="GO" id="GO:0000981">
    <property type="term" value="F:DNA-binding transcription factor activity, RNA polymerase II-specific"/>
    <property type="evidence" value="ECO:0007669"/>
    <property type="project" value="InterPro"/>
</dbReference>
<evidence type="ECO:0000256" key="1">
    <source>
        <dbReference type="SAM" id="MobiDB-lite"/>
    </source>
</evidence>
<dbReference type="GO" id="GO:0008270">
    <property type="term" value="F:zinc ion binding"/>
    <property type="evidence" value="ECO:0007669"/>
    <property type="project" value="InterPro"/>
</dbReference>
<organism evidence="3 4">
    <name type="scientific">Tremella mesenterica</name>
    <name type="common">Jelly fungus</name>
    <dbReference type="NCBI Taxonomy" id="5217"/>
    <lineage>
        <taxon>Eukaryota</taxon>
        <taxon>Fungi</taxon>
        <taxon>Dikarya</taxon>
        <taxon>Basidiomycota</taxon>
        <taxon>Agaricomycotina</taxon>
        <taxon>Tremellomycetes</taxon>
        <taxon>Tremellales</taxon>
        <taxon>Tremellaceae</taxon>
        <taxon>Tremella</taxon>
    </lineage>
</organism>
<evidence type="ECO:0000313" key="4">
    <source>
        <dbReference type="Proteomes" id="UP000289152"/>
    </source>
</evidence>
<feature type="region of interest" description="Disordered" evidence="1">
    <location>
        <begin position="295"/>
        <end position="406"/>
    </location>
</feature>
<dbReference type="EMBL" id="SDIL01000016">
    <property type="protein sequence ID" value="RXK40631.1"/>
    <property type="molecule type" value="Genomic_DNA"/>
</dbReference>
<feature type="compositionally biased region" description="Polar residues" evidence="1">
    <location>
        <begin position="71"/>
        <end position="80"/>
    </location>
</feature>
<protein>
    <recommendedName>
        <fullName evidence="2">Zn(2)-C6 fungal-type domain-containing protein</fullName>
    </recommendedName>
</protein>
<feature type="compositionally biased region" description="Polar residues" evidence="1">
    <location>
        <begin position="26"/>
        <end position="35"/>
    </location>
</feature>
<dbReference type="InterPro" id="IPR001138">
    <property type="entry name" value="Zn2Cys6_DnaBD"/>
</dbReference>
<gene>
    <name evidence="3" type="ORF">M231_02086</name>
</gene>
<feature type="domain" description="Zn(2)-C6 fungal-type" evidence="2">
    <location>
        <begin position="254"/>
        <end position="293"/>
    </location>
</feature>
<comment type="caution">
    <text evidence="3">The sequence shown here is derived from an EMBL/GenBank/DDBJ whole genome shotgun (WGS) entry which is preliminary data.</text>
</comment>
<dbReference type="SUPFAM" id="SSF57701">
    <property type="entry name" value="Zn2/Cys6 DNA-binding domain"/>
    <property type="match status" value="1"/>
</dbReference>
<proteinExistence type="predicted"/>
<reference evidence="3 4" key="1">
    <citation type="submission" date="2016-06" db="EMBL/GenBank/DDBJ databases">
        <title>Evolution of pathogenesis and genome organization in the Tremellales.</title>
        <authorList>
            <person name="Cuomo C."/>
            <person name="Litvintseva A."/>
            <person name="Heitman J."/>
            <person name="Chen Y."/>
            <person name="Sun S."/>
            <person name="Springer D."/>
            <person name="Dromer F."/>
            <person name="Young S."/>
            <person name="Zeng Q."/>
            <person name="Chapman S."/>
            <person name="Gujja S."/>
            <person name="Saif S."/>
            <person name="Birren B."/>
        </authorList>
    </citation>
    <scope>NUCLEOTIDE SEQUENCE [LARGE SCALE GENOMIC DNA]</scope>
    <source>
        <strain evidence="3 4">ATCC 28783</strain>
    </source>
</reference>
<feature type="compositionally biased region" description="Polar residues" evidence="1">
    <location>
        <begin position="319"/>
        <end position="347"/>
    </location>
</feature>
<feature type="region of interest" description="Disordered" evidence="1">
    <location>
        <begin position="114"/>
        <end position="151"/>
    </location>
</feature>
<name>A0A4Q1BRM4_TREME</name>
<keyword evidence="4" id="KW-1185">Reference proteome</keyword>
<dbReference type="Pfam" id="PF00172">
    <property type="entry name" value="Zn_clus"/>
    <property type="match status" value="1"/>
</dbReference>
<dbReference type="InParanoid" id="A0A4Q1BRM4"/>
<dbReference type="Proteomes" id="UP000289152">
    <property type="component" value="Unassembled WGS sequence"/>
</dbReference>
<dbReference type="CDD" id="cd00067">
    <property type="entry name" value="GAL4"/>
    <property type="match status" value="1"/>
</dbReference>
<evidence type="ECO:0000259" key="2">
    <source>
        <dbReference type="PROSITE" id="PS50048"/>
    </source>
</evidence>
<feature type="region of interest" description="Disordered" evidence="1">
    <location>
        <begin position="428"/>
        <end position="459"/>
    </location>
</feature>
<dbReference type="AlphaFoldDB" id="A0A4Q1BRM4"/>